<keyword evidence="5" id="KW-0653">Protein transport</keyword>
<comment type="subunit">
    <text evidence="10">Homodimer. Part of the nuclear pore complex (NPC). Interacts with NUP88. Interacts with ZFP36; this interaction increases upon lipopolysaccharide (LPS) stimulation. Interacts with DDX19. Interacts with XPO1. Interacts with XPO5.</text>
</comment>
<comment type="function">
    <text evidence="9">Part of the nuclear pore complex. Has a critical role in nucleocytoplasmic transport. May serve as a docking site in the receptor-mediated import of substrates across the nuclear pore complex.</text>
</comment>
<feature type="compositionally biased region" description="Low complexity" evidence="15">
    <location>
        <begin position="1623"/>
        <end position="1632"/>
    </location>
</feature>
<reference evidence="18 19" key="1">
    <citation type="submission" date="2020-06" db="EMBL/GenBank/DDBJ databases">
        <authorList>
            <consortium name="Wellcome Sanger Institute Data Sharing"/>
        </authorList>
    </citation>
    <scope>NUCLEOTIDE SEQUENCE [LARGE SCALE GENOMIC DNA]</scope>
</reference>
<evidence type="ECO:0000256" key="8">
    <source>
        <dbReference type="ARBA" id="ARBA00023242"/>
    </source>
</evidence>
<dbReference type="InterPro" id="IPR026054">
    <property type="entry name" value="Nucleoporin"/>
</dbReference>
<feature type="compositionally biased region" description="Low complexity" evidence="15">
    <location>
        <begin position="919"/>
        <end position="933"/>
    </location>
</feature>
<dbReference type="GO" id="GO:0006606">
    <property type="term" value="P:protein import into nucleus"/>
    <property type="evidence" value="ECO:0007669"/>
    <property type="project" value="TreeGrafter"/>
</dbReference>
<evidence type="ECO:0000256" key="13">
    <source>
        <dbReference type="ARBA" id="ARBA00083901"/>
    </source>
</evidence>
<evidence type="ECO:0000313" key="18">
    <source>
        <dbReference type="Ensembl" id="ENSDCDP00010011024.1"/>
    </source>
</evidence>
<keyword evidence="6" id="KW-0811">Translocation</keyword>
<feature type="region of interest" description="Disordered" evidence="15">
    <location>
        <begin position="1609"/>
        <end position="1635"/>
    </location>
</feature>
<dbReference type="SUPFAM" id="SSF117289">
    <property type="entry name" value="Nucleoporin domain"/>
    <property type="match status" value="1"/>
</dbReference>
<feature type="coiled-coil region" evidence="14">
    <location>
        <begin position="859"/>
        <end position="886"/>
    </location>
</feature>
<feature type="region of interest" description="Disordered" evidence="15">
    <location>
        <begin position="1305"/>
        <end position="1327"/>
    </location>
</feature>
<dbReference type="InterPro" id="IPR039462">
    <property type="entry name" value="Nup159/Nup146_N"/>
</dbReference>
<evidence type="ECO:0000256" key="4">
    <source>
        <dbReference type="ARBA" id="ARBA00022816"/>
    </source>
</evidence>
<feature type="compositionally biased region" description="Low complexity" evidence="15">
    <location>
        <begin position="2032"/>
        <end position="2047"/>
    </location>
</feature>
<dbReference type="Ensembl" id="ENSDCDT00010011540.1">
    <property type="protein sequence ID" value="ENSDCDP00010011024.1"/>
    <property type="gene ID" value="ENSDCDG00010004870.1"/>
</dbReference>
<feature type="region of interest" description="Disordered" evidence="15">
    <location>
        <begin position="628"/>
        <end position="649"/>
    </location>
</feature>
<evidence type="ECO:0000256" key="10">
    <source>
        <dbReference type="ARBA" id="ARBA00063892"/>
    </source>
</evidence>
<dbReference type="GO" id="GO:0006406">
    <property type="term" value="P:mRNA export from nucleus"/>
    <property type="evidence" value="ECO:0007669"/>
    <property type="project" value="UniProtKB-ARBA"/>
</dbReference>
<feature type="domain" description="Nucleoporin Nup159/Nup146 N-terminal" evidence="16">
    <location>
        <begin position="34"/>
        <end position="397"/>
    </location>
</feature>
<keyword evidence="14" id="KW-0175">Coiled coil</keyword>
<name>A0AAY4AQB6_9TELE</name>
<feature type="region of interest" description="Disordered" evidence="15">
    <location>
        <begin position="919"/>
        <end position="939"/>
    </location>
</feature>
<evidence type="ECO:0000256" key="11">
    <source>
        <dbReference type="ARBA" id="ARBA00068360"/>
    </source>
</evidence>
<feature type="compositionally biased region" description="Pro residues" evidence="15">
    <location>
        <begin position="1490"/>
        <end position="1507"/>
    </location>
</feature>
<evidence type="ECO:0000256" key="15">
    <source>
        <dbReference type="SAM" id="MobiDB-lite"/>
    </source>
</evidence>
<dbReference type="Proteomes" id="UP000694580">
    <property type="component" value="Chromosome 3"/>
</dbReference>
<gene>
    <name evidence="18" type="primary">NUP214</name>
</gene>
<feature type="region of interest" description="Disordered" evidence="15">
    <location>
        <begin position="1714"/>
        <end position="1739"/>
    </location>
</feature>
<dbReference type="InterPro" id="IPR041553">
    <property type="entry name" value="Nup214_FG"/>
</dbReference>
<dbReference type="GO" id="GO:0017056">
    <property type="term" value="F:structural constituent of nuclear pore"/>
    <property type="evidence" value="ECO:0007669"/>
    <property type="project" value="TreeGrafter"/>
</dbReference>
<dbReference type="InterPro" id="IPR015943">
    <property type="entry name" value="WD40/YVTN_repeat-like_dom_sf"/>
</dbReference>
<feature type="compositionally biased region" description="Polar residues" evidence="15">
    <location>
        <begin position="1558"/>
        <end position="1567"/>
    </location>
</feature>
<feature type="compositionally biased region" description="Low complexity" evidence="15">
    <location>
        <begin position="1530"/>
        <end position="1540"/>
    </location>
</feature>
<feature type="compositionally biased region" description="Low complexity" evidence="15">
    <location>
        <begin position="1393"/>
        <end position="1436"/>
    </location>
</feature>
<proteinExistence type="predicted"/>
<feature type="compositionally biased region" description="Polar residues" evidence="15">
    <location>
        <begin position="1833"/>
        <end position="1850"/>
    </location>
</feature>
<evidence type="ECO:0000256" key="12">
    <source>
        <dbReference type="ARBA" id="ARBA00077390"/>
    </source>
</evidence>
<feature type="region of interest" description="Disordered" evidence="15">
    <location>
        <begin position="1822"/>
        <end position="1850"/>
    </location>
</feature>
<dbReference type="SMART" id="SM00320">
    <property type="entry name" value="WD40"/>
    <property type="match status" value="2"/>
</dbReference>
<dbReference type="InterPro" id="IPR001680">
    <property type="entry name" value="WD40_rpt"/>
</dbReference>
<dbReference type="PANTHER" id="PTHR23193">
    <property type="entry name" value="NUCLEAR PORE COMPLEX PROTEIN NUP"/>
    <property type="match status" value="1"/>
</dbReference>
<evidence type="ECO:0000256" key="6">
    <source>
        <dbReference type="ARBA" id="ARBA00023010"/>
    </source>
</evidence>
<dbReference type="Pfam" id="PF18617">
    <property type="entry name" value="Nup214_FG"/>
    <property type="match status" value="1"/>
</dbReference>
<evidence type="ECO:0000256" key="14">
    <source>
        <dbReference type="SAM" id="Coils"/>
    </source>
</evidence>
<evidence type="ECO:0000256" key="5">
    <source>
        <dbReference type="ARBA" id="ARBA00022927"/>
    </source>
</evidence>
<dbReference type="GO" id="GO:0005643">
    <property type="term" value="C:nuclear pore"/>
    <property type="evidence" value="ECO:0007669"/>
    <property type="project" value="UniProtKB-SubCell"/>
</dbReference>
<reference evidence="18" key="3">
    <citation type="submission" date="2025-09" db="UniProtKB">
        <authorList>
            <consortium name="Ensembl"/>
        </authorList>
    </citation>
    <scope>IDENTIFICATION</scope>
</reference>
<organism evidence="18 19">
    <name type="scientific">Denticeps clupeoides</name>
    <name type="common">denticle herring</name>
    <dbReference type="NCBI Taxonomy" id="299321"/>
    <lineage>
        <taxon>Eukaryota</taxon>
        <taxon>Metazoa</taxon>
        <taxon>Chordata</taxon>
        <taxon>Craniata</taxon>
        <taxon>Vertebrata</taxon>
        <taxon>Euteleostomi</taxon>
        <taxon>Actinopterygii</taxon>
        <taxon>Neopterygii</taxon>
        <taxon>Teleostei</taxon>
        <taxon>Clupei</taxon>
        <taxon>Clupeiformes</taxon>
        <taxon>Denticipitoidei</taxon>
        <taxon>Denticipitidae</taxon>
        <taxon>Denticeps</taxon>
    </lineage>
</organism>
<dbReference type="GeneID" id="114786299"/>
<evidence type="ECO:0000256" key="1">
    <source>
        <dbReference type="ARBA" id="ARBA00004567"/>
    </source>
</evidence>
<comment type="subcellular location">
    <subcellularLocation>
        <location evidence="1">Nucleus</location>
        <location evidence="1">Nuclear pore complex</location>
    </subcellularLocation>
</comment>
<feature type="domain" description="Nuclear pore complex protein Nup214 phenylalanine-glycine (FG)" evidence="17">
    <location>
        <begin position="1848"/>
        <end position="1909"/>
    </location>
</feature>
<dbReference type="FunFam" id="2.130.10.10:FF:000142">
    <property type="entry name" value="Nuclear pore complex protein Nup214"/>
    <property type="match status" value="1"/>
</dbReference>
<feature type="region of interest" description="Disordered" evidence="15">
    <location>
        <begin position="1981"/>
        <end position="2000"/>
    </location>
</feature>
<evidence type="ECO:0000313" key="19">
    <source>
        <dbReference type="Proteomes" id="UP000694580"/>
    </source>
</evidence>
<feature type="region of interest" description="Disordered" evidence="15">
    <location>
        <begin position="1371"/>
        <end position="1570"/>
    </location>
</feature>
<dbReference type="PANTHER" id="PTHR23193:SF21">
    <property type="entry name" value="NUCLEAR PORE COMPLEX PROTEIN NUP214"/>
    <property type="match status" value="1"/>
</dbReference>
<dbReference type="Pfam" id="PF16755">
    <property type="entry name" value="Beta-prop_NUP159_NUP214"/>
    <property type="match status" value="1"/>
</dbReference>
<dbReference type="GO" id="GO:0008139">
    <property type="term" value="F:nuclear localization sequence binding"/>
    <property type="evidence" value="ECO:0007669"/>
    <property type="project" value="TreeGrafter"/>
</dbReference>
<feature type="compositionally biased region" description="Low complexity" evidence="15">
    <location>
        <begin position="1447"/>
        <end position="1483"/>
    </location>
</feature>
<keyword evidence="2" id="KW-0813">Transport</keyword>
<keyword evidence="3" id="KW-0677">Repeat</keyword>
<sequence length="2067" mass="213616">MSDDPESVPEREMKDFQFRHMKKIRVFATPRDLPKDRSSLLAISNKYGLTFVGLDRTLKVFLTRDIIAAGKREGNPNDIVDGVKGVEVSVEATMHNLALSSDELTLSVCGMSEAAGLVLAFYDVRAFLNKARQQKCPFASLRPGVDPKVSVQDLKWNPVQPTVLALCLSDGSVMIVDVTEDVKVSAQLPATVGVTCVCWSPKGKQVAVGKQDATVVQYTPQLQEKKVIPCPNFYTSDNPVKVLDVLWLSTYNFAVVYAAADGSLETPPELVVVSLPKKDDRRAERYLNFNDMLYGTATERQHHYFLCHIEDWDLVLAASAASIEVGIIAKQEDKTNWELWLLEDASRAELPVTVDSDDTLPLGMAIDYTNQEEVHISDDKKLPPSPTLMLLSTDGVLCPFSLLNTNAGVKQLTNAAMLLPLDGERQPAAALLSAVAPAPPKSSAVTFPPLQMPSTGPTPTATATATTAAVPALLSTGFSFSLPSSTSAVSSAVAPSVFSLAAAAPITSSPFPSSTGFSFTAPASKPPSAEAPASFPFSFSAPSITKPPATNPVGPAPVQVLQSVPPPARSPVPQRQPAVTPLAVLKEPATPSIRMNLNDRFSVMETPGAPPSAPQPFSFASTPKLSVIEPSSQPAPLTIGSKPATVPAVPVRPMQPTIGPAGPQKIAMQPPASTPVPQAAALTMKAMEKQLQQKKDSDPMIASFLEETGHFQKELDYLKACSEKADFRVGSNEEMKELRKECEDLHVFILEIKETTESLHGDTSTLKTTLLEGFAGAEDAKTQSELIKNKSYLQLLYKKPLDPRREEQLKEIRRLYQYVKFTAEDVNDVLDREWEKHLENRKKQKHMIIPQRETLFTTLANNLDIINQQKQKLDHLERDLQSLRLYNKTSTWSRTCSTTSEQGLDNELESLKDALLKASLDPSPKAPSKSPGKMTPAKQSKLRNFLSKRQMPPVRSTAPANLSRSSFLSPKYYEDLDDVSSTSSLSQALEMEECALLEEEEPVPLPVLVPAVSRHHAVVRTSSVQPGFMQSTPFAKMNPGLGSLISPVPTNKVHLTGADSTALATKTVKHGAPPTEKTTPVTIPAQQAAATAALRRQMASQKPMGASLTESTLKTVPQVVNVQELKDKGPAIPVSTVISSSVPAPAVQVVQQVLATVATTQAKRNSVQGALKVAALPTETTPAPQTSFVFGASSIADIPVSSAASAPSLTDQGSQPFSFIGPAGSFSFTAPNASSAAQGPGVLQVKDPGQLGKFSFGTNNSSKIFGAATEETSFSFAKSSSPALGASTNSTPSPILNVPAEPAKITSSTPALGTQDTQPPKTLPTAGGDTLGNFSCLRVGQSEEDPKTTKGFTFGQSSGVLAQFSFSSVQTNKPPAEAGVSGGQETPFLPQTSASDPAASSSVVKPPEVPAQPTFSFGPPSFSSVLAAPLPSTETNPPEPSPECRPAVEPEAQSPEPQSQSPPLSVEDTSAATASTASIAANAVNISEKPPTPLSPNPVVTPAPPPSSVTQHSEGVPTSDPAASQPPPVASLAPVPAASAFTTPATQEAAAVAPPSDTPGSIFTQPSTTITTTETTTLGVTTLTPVITTAAPATAATATPVPAITAATTPVFGQPSNPPTSTPAPTTGFGSSFGASTAAPAPTGFGKPVFGQVGNFGQPASGSSAGFTFGQSVFGSAPAPVFGQPAAPNPSSSAGGTFFGSGSTSSANTFSFSQLSSTSSTSSTPSTGGGLFSSGTPAFGQQSSGFGQGSVFGANTATTSSTGFSFGQPSAFGSTSTSSVFGQQPSSSVFGQASSSSGGLFGSGSANQAAVSGGGFFSGLGGKPSEEAANKNPFASTNTGGFGQANQTGAPSLFGNSGAKTFGFGASSFGEQKPGGTFTSGGNSVASQGFGSFSTPAKTGGFGSAPVFGSPPAFGGSPAFGSGAGFSSSPSFSGPVGSSAGKVFGEGTAASNMGGFGFASPQSAPSFGSMAAQSAPSFGNLAQQGSGFGPQTSGFGPGFGSSGGFTGGFGNTNAPFLHPVTCPRVPSTGFTLLATPPSSLSPRLSCSFPPPAPQGADSTLRPFNQSS</sequence>
<dbReference type="RefSeq" id="XP_028829134.1">
    <property type="nucleotide sequence ID" value="XM_028973301.1"/>
</dbReference>
<accession>A0AAY4AQB6</accession>
<feature type="compositionally biased region" description="Polar residues" evidence="15">
    <location>
        <begin position="1305"/>
        <end position="1320"/>
    </location>
</feature>
<feature type="compositionally biased region" description="Low complexity" evidence="15">
    <location>
        <begin position="1714"/>
        <end position="1726"/>
    </location>
</feature>
<evidence type="ECO:0000256" key="9">
    <source>
        <dbReference type="ARBA" id="ARBA00055090"/>
    </source>
</evidence>
<evidence type="ECO:0000256" key="3">
    <source>
        <dbReference type="ARBA" id="ARBA00022737"/>
    </source>
</evidence>
<keyword evidence="19" id="KW-1185">Reference proteome</keyword>
<evidence type="ECO:0000256" key="2">
    <source>
        <dbReference type="ARBA" id="ARBA00022448"/>
    </source>
</evidence>
<dbReference type="Gene3D" id="2.130.10.10">
    <property type="entry name" value="YVTN repeat-like/Quinoprotein amine dehydrogenase"/>
    <property type="match status" value="1"/>
</dbReference>
<dbReference type="GeneTree" id="ENSGT00940000165854"/>
<reference evidence="18" key="2">
    <citation type="submission" date="2025-08" db="UniProtKB">
        <authorList>
            <consortium name="Ensembl"/>
        </authorList>
    </citation>
    <scope>IDENTIFICATION</scope>
</reference>
<evidence type="ECO:0000259" key="17">
    <source>
        <dbReference type="Pfam" id="PF18617"/>
    </source>
</evidence>
<evidence type="ECO:0000256" key="7">
    <source>
        <dbReference type="ARBA" id="ARBA00023132"/>
    </source>
</evidence>
<evidence type="ECO:0000259" key="16">
    <source>
        <dbReference type="Pfam" id="PF16755"/>
    </source>
</evidence>
<keyword evidence="4" id="KW-0509">mRNA transport</keyword>
<keyword evidence="8" id="KW-0539">Nucleus</keyword>
<protein>
    <recommendedName>
        <fullName evidence="11">Nuclear pore complex protein Nup214</fullName>
    </recommendedName>
    <alternativeName>
        <fullName evidence="13">214 kDa nucleoporin</fullName>
    </alternativeName>
    <alternativeName>
        <fullName evidence="12">Nucleoporin Nup214</fullName>
    </alternativeName>
</protein>
<keyword evidence="7" id="KW-0906">Nuclear pore complex</keyword>
<feature type="region of interest" description="Disordered" evidence="15">
    <location>
        <begin position="2031"/>
        <end position="2067"/>
    </location>
</feature>